<dbReference type="CDD" id="cd02696">
    <property type="entry name" value="MurNAc-LAA"/>
    <property type="match status" value="1"/>
</dbReference>
<protein>
    <submittedName>
        <fullName evidence="5">N-acetylmuramoyl-L-alanine amidase</fullName>
    </submittedName>
</protein>
<dbReference type="RefSeq" id="WP_227163081.1">
    <property type="nucleotide sequence ID" value="NZ_JAJCIO010000001.1"/>
</dbReference>
<evidence type="ECO:0000313" key="6">
    <source>
        <dbReference type="Proteomes" id="UP001206692"/>
    </source>
</evidence>
<feature type="signal peptide" evidence="3">
    <location>
        <begin position="1"/>
        <end position="24"/>
    </location>
</feature>
<comment type="caution">
    <text evidence="5">The sequence shown here is derived from an EMBL/GenBank/DDBJ whole genome shotgun (WGS) entry which is preliminary data.</text>
</comment>
<dbReference type="Proteomes" id="UP001206692">
    <property type="component" value="Unassembled WGS sequence"/>
</dbReference>
<dbReference type="Gene3D" id="2.60.40.3500">
    <property type="match status" value="1"/>
</dbReference>
<evidence type="ECO:0000259" key="4">
    <source>
        <dbReference type="SMART" id="SM00646"/>
    </source>
</evidence>
<feature type="chain" id="PRO_5047096960" evidence="3">
    <location>
        <begin position="25"/>
        <end position="401"/>
    </location>
</feature>
<name>A0ABT1SP15_9FIRM</name>
<feature type="region of interest" description="Disordered" evidence="2">
    <location>
        <begin position="150"/>
        <end position="193"/>
    </location>
</feature>
<proteinExistence type="predicted"/>
<keyword evidence="3" id="KW-0732">Signal</keyword>
<evidence type="ECO:0000256" key="1">
    <source>
        <dbReference type="ARBA" id="ARBA00022801"/>
    </source>
</evidence>
<dbReference type="Gene3D" id="3.40.630.40">
    <property type="entry name" value="Zn-dependent exopeptidases"/>
    <property type="match status" value="1"/>
</dbReference>
<feature type="compositionally biased region" description="Polar residues" evidence="2">
    <location>
        <begin position="150"/>
        <end position="163"/>
    </location>
</feature>
<dbReference type="PANTHER" id="PTHR30404:SF0">
    <property type="entry name" value="N-ACETYLMURAMOYL-L-ALANINE AMIDASE AMIC"/>
    <property type="match status" value="1"/>
</dbReference>
<feature type="domain" description="MurNAc-LAA" evidence="4">
    <location>
        <begin position="283"/>
        <end position="393"/>
    </location>
</feature>
<keyword evidence="1" id="KW-0378">Hydrolase</keyword>
<dbReference type="SUPFAM" id="SSF53187">
    <property type="entry name" value="Zn-dependent exopeptidases"/>
    <property type="match status" value="1"/>
</dbReference>
<dbReference type="InterPro" id="IPR002508">
    <property type="entry name" value="MurNAc-LAA_cat"/>
</dbReference>
<reference evidence="5 6" key="1">
    <citation type="submission" date="2022-06" db="EMBL/GenBank/DDBJ databases">
        <title>Isolation of gut microbiota from human fecal samples.</title>
        <authorList>
            <person name="Pamer E.G."/>
            <person name="Barat B."/>
            <person name="Waligurski E."/>
            <person name="Medina S."/>
            <person name="Paddock L."/>
            <person name="Mostad J."/>
        </authorList>
    </citation>
    <scope>NUCLEOTIDE SEQUENCE [LARGE SCALE GENOMIC DNA]</scope>
    <source>
        <strain evidence="5 6">DFI.1.1</strain>
    </source>
</reference>
<dbReference type="Pfam" id="PF01520">
    <property type="entry name" value="Amidase_3"/>
    <property type="match status" value="1"/>
</dbReference>
<organism evidence="5 6">
    <name type="scientific">Megasphaera massiliensis</name>
    <dbReference type="NCBI Taxonomy" id="1232428"/>
    <lineage>
        <taxon>Bacteria</taxon>
        <taxon>Bacillati</taxon>
        <taxon>Bacillota</taxon>
        <taxon>Negativicutes</taxon>
        <taxon>Veillonellales</taxon>
        <taxon>Veillonellaceae</taxon>
        <taxon>Megasphaera</taxon>
    </lineage>
</organism>
<dbReference type="SMART" id="SM00646">
    <property type="entry name" value="Ami_3"/>
    <property type="match status" value="1"/>
</dbReference>
<gene>
    <name evidence="5" type="ORF">NE675_00930</name>
</gene>
<evidence type="ECO:0000313" key="5">
    <source>
        <dbReference type="EMBL" id="MCQ5341601.1"/>
    </source>
</evidence>
<feature type="compositionally biased region" description="Low complexity" evidence="2">
    <location>
        <begin position="164"/>
        <end position="193"/>
    </location>
</feature>
<evidence type="ECO:0000256" key="2">
    <source>
        <dbReference type="SAM" id="MobiDB-lite"/>
    </source>
</evidence>
<accession>A0ABT1SP15</accession>
<dbReference type="InterPro" id="IPR050695">
    <property type="entry name" value="N-acetylmuramoyl_amidase_3"/>
</dbReference>
<dbReference type="EMBL" id="JANGEW010000001">
    <property type="protein sequence ID" value="MCQ5341601.1"/>
    <property type="molecule type" value="Genomic_DNA"/>
</dbReference>
<dbReference type="PANTHER" id="PTHR30404">
    <property type="entry name" value="N-ACETYLMURAMOYL-L-ALANINE AMIDASE"/>
    <property type="match status" value="1"/>
</dbReference>
<sequence length="401" mass="42718">MLKKIWMLPLIMLICLIPMVSAHAASKTEITNVRTATRNDANTPFVRTVLDVSGKVNPKLYIDNSGEYVFVTLPNTSIGKKVDKTYKPNSNVVSRVTLSSRSAGTDVTIKVPQAVTKNDVKVFTLPGATGTKGSSRVVIDINDKSGKVKQWSQWSTANGSKTASKPASKPTSTWTPPAKTTTPAKTTSSSTTATTVPAYASSQSYSLTKGLQGKTIAIDPGHGGSDSGAVGAFSKEKDITLAIAKKVASLLNAAGANVVMTRTTDVDVYAPYDGAVEELQARSNIGNAAKADVFISIHIDSFDSPSAGGVTAYYNSKTPYDYGLANYIHLQNMKATNFSDRGVKTANFYVLLHTNMPATLLELGFISNPGEEQALNTEAQQQNFAESIVKGLADYFNHNGN</sequence>
<keyword evidence="6" id="KW-1185">Reference proteome</keyword>
<evidence type="ECO:0000256" key="3">
    <source>
        <dbReference type="SAM" id="SignalP"/>
    </source>
</evidence>